<keyword evidence="1" id="KW-0472">Membrane</keyword>
<comment type="caution">
    <text evidence="2">The sequence shown here is derived from an EMBL/GenBank/DDBJ whole genome shotgun (WGS) entry which is preliminary data.</text>
</comment>
<keyword evidence="1" id="KW-1133">Transmembrane helix</keyword>
<dbReference type="EMBL" id="JAUKTV010000004">
    <property type="protein sequence ID" value="KAK0739834.1"/>
    <property type="molecule type" value="Genomic_DNA"/>
</dbReference>
<sequence>MPHSRFLGVVGVCMQCSILWVLGYALSSLVHPLETLVHVHCQLPHLSSSTPSRVAKSTFTNGYTPSLQEQTRMTRCLGTPKPITTMSDL</sequence>
<dbReference type="Proteomes" id="UP001172159">
    <property type="component" value="Unassembled WGS sequence"/>
</dbReference>
<protein>
    <submittedName>
        <fullName evidence="2">Uncharacterized protein</fullName>
    </submittedName>
</protein>
<reference evidence="2" key="1">
    <citation type="submission" date="2023-06" db="EMBL/GenBank/DDBJ databases">
        <title>Genome-scale phylogeny and comparative genomics of the fungal order Sordariales.</title>
        <authorList>
            <consortium name="Lawrence Berkeley National Laboratory"/>
            <person name="Hensen N."/>
            <person name="Bonometti L."/>
            <person name="Westerberg I."/>
            <person name="Brannstrom I.O."/>
            <person name="Guillou S."/>
            <person name="Cros-Aarteil S."/>
            <person name="Calhoun S."/>
            <person name="Haridas S."/>
            <person name="Kuo A."/>
            <person name="Mondo S."/>
            <person name="Pangilinan J."/>
            <person name="Riley R."/>
            <person name="Labutti K."/>
            <person name="Andreopoulos B."/>
            <person name="Lipzen A."/>
            <person name="Chen C."/>
            <person name="Yanf M."/>
            <person name="Daum C."/>
            <person name="Ng V."/>
            <person name="Clum A."/>
            <person name="Steindorff A."/>
            <person name="Ohm R."/>
            <person name="Martin F."/>
            <person name="Silar P."/>
            <person name="Natvig D."/>
            <person name="Lalanne C."/>
            <person name="Gautier V."/>
            <person name="Ament-Velasquez S.L."/>
            <person name="Kruys A."/>
            <person name="Hutchinson M.I."/>
            <person name="Powell A.J."/>
            <person name="Barry K."/>
            <person name="Miller A.N."/>
            <person name="Grigoriev I.V."/>
            <person name="Debuchy R."/>
            <person name="Gladieux P."/>
            <person name="Thoren M.H."/>
            <person name="Johannesson H."/>
        </authorList>
    </citation>
    <scope>NUCLEOTIDE SEQUENCE</scope>
    <source>
        <strain evidence="2">CBS 540.89</strain>
    </source>
</reference>
<organism evidence="2 3">
    <name type="scientific">Apiosordaria backusii</name>
    <dbReference type="NCBI Taxonomy" id="314023"/>
    <lineage>
        <taxon>Eukaryota</taxon>
        <taxon>Fungi</taxon>
        <taxon>Dikarya</taxon>
        <taxon>Ascomycota</taxon>
        <taxon>Pezizomycotina</taxon>
        <taxon>Sordariomycetes</taxon>
        <taxon>Sordariomycetidae</taxon>
        <taxon>Sordariales</taxon>
        <taxon>Lasiosphaeriaceae</taxon>
        <taxon>Apiosordaria</taxon>
    </lineage>
</organism>
<name>A0AA40EFL9_9PEZI</name>
<evidence type="ECO:0000313" key="3">
    <source>
        <dbReference type="Proteomes" id="UP001172159"/>
    </source>
</evidence>
<keyword evidence="1" id="KW-0812">Transmembrane</keyword>
<accession>A0AA40EFL9</accession>
<proteinExistence type="predicted"/>
<dbReference type="AlphaFoldDB" id="A0AA40EFL9"/>
<feature type="transmembrane region" description="Helical" evidence="1">
    <location>
        <begin position="6"/>
        <end position="26"/>
    </location>
</feature>
<keyword evidence="3" id="KW-1185">Reference proteome</keyword>
<evidence type="ECO:0000256" key="1">
    <source>
        <dbReference type="SAM" id="Phobius"/>
    </source>
</evidence>
<evidence type="ECO:0000313" key="2">
    <source>
        <dbReference type="EMBL" id="KAK0739834.1"/>
    </source>
</evidence>
<gene>
    <name evidence="2" type="ORF">B0T21DRAFT_363418</name>
</gene>